<dbReference type="Proteomes" id="UP001219355">
    <property type="component" value="Chromosome 2"/>
</dbReference>
<evidence type="ECO:0000256" key="1">
    <source>
        <dbReference type="SAM" id="Coils"/>
    </source>
</evidence>
<accession>A0AAF0IKV5</accession>
<feature type="compositionally biased region" description="Basic and acidic residues" evidence="2">
    <location>
        <begin position="33"/>
        <end position="43"/>
    </location>
</feature>
<evidence type="ECO:0000256" key="2">
    <source>
        <dbReference type="SAM" id="MobiDB-lite"/>
    </source>
</evidence>
<keyword evidence="4" id="KW-1185">Reference proteome</keyword>
<sequence>MPRGPEHYFSGVWKGNARETRPPNEAPPPYQAGDRKLESQSDHMRMFRGTFRTGNREIETFGTYDGREKAIIHFEDGPARSPTPLGAPQAGALINPASKPEFGRTGLERQTRPTQLAEPPDQARWKSPWMHGEETRWLEDRMALEQRLENERNTNKKLREWIVKERRDMLREIAAREQERREKDRYMAENAVLREQNERLSEQLAECRIFEEDEEM</sequence>
<protein>
    <submittedName>
        <fullName evidence="3">Uncharacterized protein</fullName>
    </submittedName>
</protein>
<dbReference type="EMBL" id="CP120628">
    <property type="protein sequence ID" value="WEW58244.1"/>
    <property type="molecule type" value="Genomic_DNA"/>
</dbReference>
<feature type="coiled-coil region" evidence="1">
    <location>
        <begin position="141"/>
        <end position="213"/>
    </location>
</feature>
<name>A0AAF0IKV5_9EURO</name>
<organism evidence="3 4">
    <name type="scientific">Emydomyces testavorans</name>
    <dbReference type="NCBI Taxonomy" id="2070801"/>
    <lineage>
        <taxon>Eukaryota</taxon>
        <taxon>Fungi</taxon>
        <taxon>Dikarya</taxon>
        <taxon>Ascomycota</taxon>
        <taxon>Pezizomycotina</taxon>
        <taxon>Eurotiomycetes</taxon>
        <taxon>Eurotiomycetidae</taxon>
        <taxon>Onygenales</taxon>
        <taxon>Nannizziopsiaceae</taxon>
        <taxon>Emydomyces</taxon>
    </lineage>
</organism>
<evidence type="ECO:0000313" key="4">
    <source>
        <dbReference type="Proteomes" id="UP001219355"/>
    </source>
</evidence>
<proteinExistence type="predicted"/>
<feature type="region of interest" description="Disordered" evidence="2">
    <location>
        <begin position="1"/>
        <end position="43"/>
    </location>
</feature>
<dbReference type="AlphaFoldDB" id="A0AAF0IKV5"/>
<evidence type="ECO:0000313" key="3">
    <source>
        <dbReference type="EMBL" id="WEW58244.1"/>
    </source>
</evidence>
<feature type="region of interest" description="Disordered" evidence="2">
    <location>
        <begin position="97"/>
        <end position="126"/>
    </location>
</feature>
<gene>
    <name evidence="3" type="ORF">PRK78_003712</name>
</gene>
<reference evidence="3" key="1">
    <citation type="submission" date="2023-03" db="EMBL/GenBank/DDBJ databases">
        <title>Emydomyces testavorans Genome Sequence.</title>
        <authorList>
            <person name="Hoyer L."/>
        </authorList>
    </citation>
    <scope>NUCLEOTIDE SEQUENCE</scope>
    <source>
        <strain evidence="3">16-2883</strain>
    </source>
</reference>
<keyword evidence="1" id="KW-0175">Coiled coil</keyword>